<evidence type="ECO:0000313" key="1">
    <source>
        <dbReference type="EMBL" id="MBD5781387.1"/>
    </source>
</evidence>
<dbReference type="Proteomes" id="UP000622317">
    <property type="component" value="Unassembled WGS sequence"/>
</dbReference>
<accession>A0A927FAH5</accession>
<evidence type="ECO:0000313" key="2">
    <source>
        <dbReference type="Proteomes" id="UP000622317"/>
    </source>
</evidence>
<name>A0A927FAH5_9BACT</name>
<evidence type="ECO:0008006" key="3">
    <source>
        <dbReference type="Google" id="ProtNLM"/>
    </source>
</evidence>
<protein>
    <recommendedName>
        <fullName evidence="3">Methyltransferase domain-containing protein</fullName>
    </recommendedName>
</protein>
<gene>
    <name evidence="1" type="ORF">IEN85_17940</name>
</gene>
<organism evidence="1 2">
    <name type="scientific">Pelagicoccus enzymogenes</name>
    <dbReference type="NCBI Taxonomy" id="2773457"/>
    <lineage>
        <taxon>Bacteria</taxon>
        <taxon>Pseudomonadati</taxon>
        <taxon>Verrucomicrobiota</taxon>
        <taxon>Opitutia</taxon>
        <taxon>Puniceicoccales</taxon>
        <taxon>Pelagicoccaceae</taxon>
        <taxon>Pelagicoccus</taxon>
    </lineage>
</organism>
<dbReference type="SUPFAM" id="SSF53335">
    <property type="entry name" value="S-adenosyl-L-methionine-dependent methyltransferases"/>
    <property type="match status" value="1"/>
</dbReference>
<proteinExistence type="predicted"/>
<reference evidence="1" key="1">
    <citation type="submission" date="2020-09" db="EMBL/GenBank/DDBJ databases">
        <title>Pelagicoccus enzymogenes sp. nov. with an EPS production, isolated from marine sediment.</title>
        <authorList>
            <person name="Feng X."/>
        </authorList>
    </citation>
    <scope>NUCLEOTIDE SEQUENCE</scope>
    <source>
        <strain evidence="1">NFK12</strain>
    </source>
</reference>
<dbReference type="InterPro" id="IPR029063">
    <property type="entry name" value="SAM-dependent_MTases_sf"/>
</dbReference>
<sequence length="263" mass="29666">MALTIQSTMMLVNEAKRRSFEGRLLSLGEQDIRFGQAELSEMAKHCRFELRDIAGEPELARKKSLRSKDYLSMSYLMKSLGFESCSSLDQSDFEGAEIVFDLNSSEFPEEHREGYDVVLNGGTLEHVFHLPNALSNIHQFLNTNGRIIHAFAPSSNYMEHGFYQFSCAFFLDYYAANGYSVDTLQVLRHSLTDADAPYWVADYWPAFRYGIEGKLDSGDGHGYAIFCVATKSPGATCNVVPQQSHYQSVWQSELSRESDGGRL</sequence>
<dbReference type="EMBL" id="JACYFG010000041">
    <property type="protein sequence ID" value="MBD5781387.1"/>
    <property type="molecule type" value="Genomic_DNA"/>
</dbReference>
<keyword evidence="2" id="KW-1185">Reference proteome</keyword>
<comment type="caution">
    <text evidence="1">The sequence shown here is derived from an EMBL/GenBank/DDBJ whole genome shotgun (WGS) entry which is preliminary data.</text>
</comment>
<dbReference type="Gene3D" id="3.40.50.150">
    <property type="entry name" value="Vaccinia Virus protein VP39"/>
    <property type="match status" value="1"/>
</dbReference>
<dbReference type="AlphaFoldDB" id="A0A927FAH5"/>